<dbReference type="AlphaFoldDB" id="A0AAD5KAV9"/>
<dbReference type="SMART" id="SM00367">
    <property type="entry name" value="LRR_CC"/>
    <property type="match status" value="6"/>
</dbReference>
<accession>A0AAD5KAV9</accession>
<evidence type="ECO:0000313" key="2">
    <source>
        <dbReference type="EMBL" id="KAI9263387.1"/>
    </source>
</evidence>
<dbReference type="InterPro" id="IPR001810">
    <property type="entry name" value="F-box_dom"/>
</dbReference>
<feature type="domain" description="F-box" evidence="1">
    <location>
        <begin position="4"/>
        <end position="51"/>
    </location>
</feature>
<dbReference type="InterPro" id="IPR006553">
    <property type="entry name" value="Leu-rich_rpt_Cys-con_subtyp"/>
</dbReference>
<keyword evidence="3" id="KW-1185">Reference proteome</keyword>
<organism evidence="2 3">
    <name type="scientific">Phascolomyces articulosus</name>
    <dbReference type="NCBI Taxonomy" id="60185"/>
    <lineage>
        <taxon>Eukaryota</taxon>
        <taxon>Fungi</taxon>
        <taxon>Fungi incertae sedis</taxon>
        <taxon>Mucoromycota</taxon>
        <taxon>Mucoromycotina</taxon>
        <taxon>Mucoromycetes</taxon>
        <taxon>Mucorales</taxon>
        <taxon>Lichtheimiaceae</taxon>
        <taxon>Phascolomyces</taxon>
    </lineage>
</organism>
<evidence type="ECO:0000313" key="3">
    <source>
        <dbReference type="Proteomes" id="UP001209540"/>
    </source>
</evidence>
<name>A0AAD5KAV9_9FUNG</name>
<dbReference type="SUPFAM" id="SSF81383">
    <property type="entry name" value="F-box domain"/>
    <property type="match status" value="1"/>
</dbReference>
<dbReference type="EMBL" id="JAIXMP010000013">
    <property type="protein sequence ID" value="KAI9263387.1"/>
    <property type="molecule type" value="Genomic_DNA"/>
</dbReference>
<dbReference type="PANTHER" id="PTHR13318">
    <property type="entry name" value="PARTNER OF PAIRED, ISOFORM B-RELATED"/>
    <property type="match status" value="1"/>
</dbReference>
<dbReference type="Proteomes" id="UP001209540">
    <property type="component" value="Unassembled WGS sequence"/>
</dbReference>
<reference evidence="2" key="1">
    <citation type="journal article" date="2022" name="IScience">
        <title>Evolution of zygomycete secretomes and the origins of terrestrial fungal ecologies.</title>
        <authorList>
            <person name="Chang Y."/>
            <person name="Wang Y."/>
            <person name="Mondo S."/>
            <person name="Ahrendt S."/>
            <person name="Andreopoulos W."/>
            <person name="Barry K."/>
            <person name="Beard J."/>
            <person name="Benny G.L."/>
            <person name="Blankenship S."/>
            <person name="Bonito G."/>
            <person name="Cuomo C."/>
            <person name="Desiro A."/>
            <person name="Gervers K.A."/>
            <person name="Hundley H."/>
            <person name="Kuo A."/>
            <person name="LaButti K."/>
            <person name="Lang B.F."/>
            <person name="Lipzen A."/>
            <person name="O'Donnell K."/>
            <person name="Pangilinan J."/>
            <person name="Reynolds N."/>
            <person name="Sandor L."/>
            <person name="Smith M.E."/>
            <person name="Tsang A."/>
            <person name="Grigoriev I.V."/>
            <person name="Stajich J.E."/>
            <person name="Spatafora J.W."/>
        </authorList>
    </citation>
    <scope>NUCLEOTIDE SEQUENCE</scope>
    <source>
        <strain evidence="2">RSA 2281</strain>
    </source>
</reference>
<dbReference type="InterPro" id="IPR036047">
    <property type="entry name" value="F-box-like_dom_sf"/>
</dbReference>
<protein>
    <recommendedName>
        <fullName evidence="1">F-box domain-containing protein</fullName>
    </recommendedName>
</protein>
<evidence type="ECO:0000259" key="1">
    <source>
        <dbReference type="PROSITE" id="PS50181"/>
    </source>
</evidence>
<dbReference type="GO" id="GO:0019005">
    <property type="term" value="C:SCF ubiquitin ligase complex"/>
    <property type="evidence" value="ECO:0007669"/>
    <property type="project" value="TreeGrafter"/>
</dbReference>
<dbReference type="PROSITE" id="PS50181">
    <property type="entry name" value="FBOX"/>
    <property type="match status" value="1"/>
</dbReference>
<dbReference type="GO" id="GO:0031146">
    <property type="term" value="P:SCF-dependent proteasomal ubiquitin-dependent protein catabolic process"/>
    <property type="evidence" value="ECO:0007669"/>
    <property type="project" value="TreeGrafter"/>
</dbReference>
<dbReference type="Gene3D" id="1.20.1280.50">
    <property type="match status" value="1"/>
</dbReference>
<dbReference type="Gene3D" id="3.80.10.10">
    <property type="entry name" value="Ribonuclease Inhibitor"/>
    <property type="match status" value="2"/>
</dbReference>
<proteinExistence type="predicted"/>
<sequence>MTNIDFIKILPYHILNFIFEKCPLRDLIRYTRVSKTWRSFLLSWPGLFHDLSDRLLNIPRDLIHYEPYFDGNYVRTVHILGRSKEEQEHILSFLIQHDCSLIEYIRIICDTTKITQLGHLFKTTGSSLKRLHVYSSGTHCILPMILNSCTNLKELHFSHSAESFRTLSSKDLQLENIRPTSTIQQLSLDILIPLPLLKNTLRLFPYLKRIDLNALAVEDVGGLILKCLHTVCSNLEHVQVDGEHTTLATTVTRIKIAKKEEAEEEEEKNLTIGGGGWRVLILGQISGLNDTQVAPLLQKRGKTLEAIHIVACEDLGDATFSTLAMIGCPNLQYLCLRLNYFMYEEAKSANYWPIHFQPKDLCKIIRQAPLLEEVNFSYLDNITDGVLDALADLKNLMELEIGYCENVTTKGLCRFIYQQHNVNENNNDNGDHSTIAAQGASMNQQGQRARQELKSLHLLGMKGVTDQVLYAIAQSKDTQALKSLDLGNNEQITETGLKTLVDRFSKTNTLKWLGINHCTKIHSNAYEYACQHLNNTNIYRTNMKLGYNISLSR</sequence>
<dbReference type="SUPFAM" id="SSF52047">
    <property type="entry name" value="RNI-like"/>
    <property type="match status" value="1"/>
</dbReference>
<gene>
    <name evidence="2" type="ORF">BDA99DRAFT_510101</name>
</gene>
<dbReference type="InterPro" id="IPR032675">
    <property type="entry name" value="LRR_dom_sf"/>
</dbReference>
<reference evidence="2" key="2">
    <citation type="submission" date="2023-02" db="EMBL/GenBank/DDBJ databases">
        <authorList>
            <consortium name="DOE Joint Genome Institute"/>
            <person name="Mondo S.J."/>
            <person name="Chang Y."/>
            <person name="Wang Y."/>
            <person name="Ahrendt S."/>
            <person name="Andreopoulos W."/>
            <person name="Barry K."/>
            <person name="Beard J."/>
            <person name="Benny G.L."/>
            <person name="Blankenship S."/>
            <person name="Bonito G."/>
            <person name="Cuomo C."/>
            <person name="Desiro A."/>
            <person name="Gervers K.A."/>
            <person name="Hundley H."/>
            <person name="Kuo A."/>
            <person name="LaButti K."/>
            <person name="Lang B.F."/>
            <person name="Lipzen A."/>
            <person name="O'Donnell K."/>
            <person name="Pangilinan J."/>
            <person name="Reynolds N."/>
            <person name="Sandor L."/>
            <person name="Smith M.W."/>
            <person name="Tsang A."/>
            <person name="Grigoriev I.V."/>
            <person name="Stajich J.E."/>
            <person name="Spatafora J.W."/>
        </authorList>
    </citation>
    <scope>NUCLEOTIDE SEQUENCE</scope>
    <source>
        <strain evidence="2">RSA 2281</strain>
    </source>
</reference>
<comment type="caution">
    <text evidence="2">The sequence shown here is derived from an EMBL/GenBank/DDBJ whole genome shotgun (WGS) entry which is preliminary data.</text>
</comment>
<dbReference type="Pfam" id="PF00646">
    <property type="entry name" value="F-box"/>
    <property type="match status" value="1"/>
</dbReference>